<gene>
    <name evidence="5" type="primary">UGT354D5</name>
</gene>
<protein>
    <submittedName>
        <fullName evidence="5">UDP-gluconosyltransferase</fullName>
    </submittedName>
</protein>
<evidence type="ECO:0000256" key="3">
    <source>
        <dbReference type="ARBA" id="ARBA00022679"/>
    </source>
</evidence>
<reference evidence="5" key="2">
    <citation type="journal article" name="BMC Genomics">
        <title>Host plant adaptation in the polyphagous whitefly, Trialeurodes vaporariorum, is associated with transcriptional plasticity and altered sensitivity to insecticides.</title>
        <authorList>
            <person name="Pym A."/>
            <person name="Singh K.S."/>
            <person name="Nordgren A."/>
            <person name="Davies T.G.E."/>
            <person name="Zimmer C.T."/>
            <person name="Elias J."/>
            <person name="Slater R."/>
            <person name="Bass C."/>
        </authorList>
    </citation>
    <scope>NUCLEOTIDE SEQUENCE</scope>
</reference>
<dbReference type="PANTHER" id="PTHR48043">
    <property type="entry name" value="EG:EG0003.4 PROTEIN-RELATED"/>
    <property type="match status" value="1"/>
</dbReference>
<keyword evidence="4" id="KW-1133">Transmembrane helix</keyword>
<dbReference type="CDD" id="cd03784">
    <property type="entry name" value="GT1_Gtf-like"/>
    <property type="match status" value="1"/>
</dbReference>
<comment type="similarity">
    <text evidence="1">Belongs to the UDP-glycosyltransferase family.</text>
</comment>
<name>A0A873P535_TRIVP</name>
<dbReference type="AlphaFoldDB" id="A0A873P535"/>
<evidence type="ECO:0000313" key="5">
    <source>
        <dbReference type="EMBL" id="QPA18407.1"/>
    </source>
</evidence>
<proteinExistence type="evidence at transcript level"/>
<dbReference type="SUPFAM" id="SSF53756">
    <property type="entry name" value="UDP-Glycosyltransferase/glycogen phosphorylase"/>
    <property type="match status" value="1"/>
</dbReference>
<evidence type="ECO:0000256" key="1">
    <source>
        <dbReference type="ARBA" id="ARBA00009995"/>
    </source>
</evidence>
<keyword evidence="4" id="KW-0812">Transmembrane</keyword>
<dbReference type="PANTHER" id="PTHR48043:SF159">
    <property type="entry name" value="EG:EG0003.4 PROTEIN-RELATED"/>
    <property type="match status" value="1"/>
</dbReference>
<keyword evidence="4" id="KW-0472">Membrane</keyword>
<dbReference type="FunFam" id="3.40.50.2000:FF:000021">
    <property type="entry name" value="UDP-glucuronosyltransferase"/>
    <property type="match status" value="1"/>
</dbReference>
<dbReference type="InterPro" id="IPR050271">
    <property type="entry name" value="UDP-glycosyltransferase"/>
</dbReference>
<feature type="transmembrane region" description="Helical" evidence="4">
    <location>
        <begin position="12"/>
        <end position="34"/>
    </location>
</feature>
<dbReference type="Gene3D" id="3.40.50.2000">
    <property type="entry name" value="Glycogen Phosphorylase B"/>
    <property type="match status" value="1"/>
</dbReference>
<feature type="transmembrane region" description="Helical" evidence="4">
    <location>
        <begin position="488"/>
        <end position="511"/>
    </location>
</feature>
<evidence type="ECO:0000256" key="2">
    <source>
        <dbReference type="ARBA" id="ARBA00022676"/>
    </source>
</evidence>
<reference evidence="5" key="1">
    <citation type="submission" date="2020-01" db="EMBL/GenBank/DDBJ databases">
        <authorList>
            <person name="Pym A.M."/>
            <person name="Bass C."/>
            <person name="Singh K.S."/>
        </authorList>
    </citation>
    <scope>NUCLEOTIDE SEQUENCE</scope>
</reference>
<accession>A0A873P535</accession>
<organism evidence="5">
    <name type="scientific">Trialeurodes vaporariorum</name>
    <name type="common">Greenhouse whitefly</name>
    <name type="synonym">Aleyrodes vaporariorum</name>
    <dbReference type="NCBI Taxonomy" id="88556"/>
    <lineage>
        <taxon>Eukaryota</taxon>
        <taxon>Metazoa</taxon>
        <taxon>Ecdysozoa</taxon>
        <taxon>Arthropoda</taxon>
        <taxon>Hexapoda</taxon>
        <taxon>Insecta</taxon>
        <taxon>Pterygota</taxon>
        <taxon>Neoptera</taxon>
        <taxon>Paraneoptera</taxon>
        <taxon>Hemiptera</taxon>
        <taxon>Sternorrhyncha</taxon>
        <taxon>Aleyrodoidea</taxon>
        <taxon>Aleyrodidae</taxon>
        <taxon>Aleyrodinae</taxon>
        <taxon>Trialeurodes</taxon>
    </lineage>
</organism>
<sequence length="528" mass="60826">MRPTLKGYTIRMTYLFSYIHLVALGLGAVGYYGVNAANILVLSPVISHSHAIYTNALTRALAARGHKLVVLSPDQETRKNENITTIHLEGGYDMDVLSTGLEEMPESNDLLSNTGFMFHYGALACELLLFSEGNKRFLREYKNHKFDIIVIDAGFMECFLKYAHVFDNIHIVGFSAYFSVHPSLLGDFDNPSYVPHHLSYFTDKMNFHERFYNWFHYTYYNLMRRFSYLPRLDAMSQKFFGFYYPTVSQIEERISLFLSDEHFSLTHPKPRVPASIPVGGLHIKPPKPLPKDLEAFISGAKHGVIYFSLGSTFKSKYMSSARKRMFLDAFAQLPQRVLWKYEDDTLTNIPPNVRIQKWCPQTDILAHENTKIFITHNGYLSTQESIYYGVPMLGVPIVCDQFINNEKIKRMGLGLKLNLKEIKSSKEILDKLKTILDDPSYKQRAVKESLLFRDRPMGPLDTAVYWIEYVIRHNGADALQVASIDLYWFQYYLLDIYATIGGTIFALYYVLKKLFCAIFGTNKKLKKS</sequence>
<dbReference type="InterPro" id="IPR002213">
    <property type="entry name" value="UDP_glucos_trans"/>
</dbReference>
<keyword evidence="3 5" id="KW-0808">Transferase</keyword>
<dbReference type="GO" id="GO:0008194">
    <property type="term" value="F:UDP-glycosyltransferase activity"/>
    <property type="evidence" value="ECO:0007669"/>
    <property type="project" value="InterPro"/>
</dbReference>
<keyword evidence="2" id="KW-0328">Glycosyltransferase</keyword>
<evidence type="ECO:0000256" key="4">
    <source>
        <dbReference type="SAM" id="Phobius"/>
    </source>
</evidence>
<dbReference type="EMBL" id="MT012625">
    <property type="protein sequence ID" value="QPA18407.1"/>
    <property type="molecule type" value="mRNA"/>
</dbReference>
<dbReference type="Pfam" id="PF00201">
    <property type="entry name" value="UDPGT"/>
    <property type="match status" value="1"/>
</dbReference>